<keyword evidence="3" id="KW-1185">Reference proteome</keyword>
<gene>
    <name evidence="2" type="ORF">HHUSO_G11101</name>
</gene>
<feature type="region of interest" description="Disordered" evidence="1">
    <location>
        <begin position="1090"/>
        <end position="1113"/>
    </location>
</feature>
<evidence type="ECO:0000256" key="1">
    <source>
        <dbReference type="SAM" id="MobiDB-lite"/>
    </source>
</evidence>
<feature type="region of interest" description="Disordered" evidence="1">
    <location>
        <begin position="854"/>
        <end position="890"/>
    </location>
</feature>
<organism evidence="2 3">
    <name type="scientific">Huso huso</name>
    <name type="common">Beluga</name>
    <name type="synonym">Acipenser huso</name>
    <dbReference type="NCBI Taxonomy" id="61971"/>
    <lineage>
        <taxon>Eukaryota</taxon>
        <taxon>Metazoa</taxon>
        <taxon>Chordata</taxon>
        <taxon>Craniata</taxon>
        <taxon>Vertebrata</taxon>
        <taxon>Euteleostomi</taxon>
        <taxon>Actinopterygii</taxon>
        <taxon>Chondrostei</taxon>
        <taxon>Acipenseriformes</taxon>
        <taxon>Acipenseridae</taxon>
        <taxon>Huso</taxon>
    </lineage>
</organism>
<proteinExistence type="predicted"/>
<evidence type="ECO:0000313" key="2">
    <source>
        <dbReference type="EMBL" id="KAK6485343.1"/>
    </source>
</evidence>
<reference evidence="2 3" key="1">
    <citation type="submission" date="2021-05" db="EMBL/GenBank/DDBJ databases">
        <authorList>
            <person name="Zahm M."/>
            <person name="Klopp C."/>
            <person name="Cabau C."/>
            <person name="Kuhl H."/>
            <person name="Suciu R."/>
            <person name="Ciorpac M."/>
            <person name="Holostenco D."/>
            <person name="Gessner J."/>
            <person name="Wuertz S."/>
            <person name="Hohne C."/>
            <person name="Stock M."/>
            <person name="Gislard M."/>
            <person name="Lluch J."/>
            <person name="Milhes M."/>
            <person name="Lampietro C."/>
            <person name="Lopez Roques C."/>
            <person name="Donnadieu C."/>
            <person name="Du K."/>
            <person name="Schartl M."/>
            <person name="Guiguen Y."/>
        </authorList>
    </citation>
    <scope>NUCLEOTIDE SEQUENCE [LARGE SCALE GENOMIC DNA]</scope>
    <source>
        <strain evidence="2">Hh-F2</strain>
        <tissue evidence="2">Blood</tissue>
    </source>
</reference>
<feature type="compositionally biased region" description="Basic and acidic residues" evidence="1">
    <location>
        <begin position="1818"/>
        <end position="1829"/>
    </location>
</feature>
<feature type="compositionally biased region" description="Acidic residues" evidence="1">
    <location>
        <begin position="1171"/>
        <end position="1185"/>
    </location>
</feature>
<dbReference type="EMBL" id="JAHFZB010000009">
    <property type="protein sequence ID" value="KAK6485343.1"/>
    <property type="molecule type" value="Genomic_DNA"/>
</dbReference>
<dbReference type="PANTHER" id="PTHR10226:SF3">
    <property type="entry name" value="A-KINASE ANCHOR PROTEIN 11"/>
    <property type="match status" value="1"/>
</dbReference>
<dbReference type="Proteomes" id="UP001369086">
    <property type="component" value="Unassembled WGS sequence"/>
</dbReference>
<feature type="compositionally biased region" description="Polar residues" evidence="1">
    <location>
        <begin position="861"/>
        <end position="870"/>
    </location>
</feature>
<dbReference type="InterPro" id="IPR008382">
    <property type="entry name" value="SPHK1-interactor_AKAP_110"/>
</dbReference>
<feature type="region of interest" description="Disordered" evidence="1">
    <location>
        <begin position="1130"/>
        <end position="1150"/>
    </location>
</feature>
<feature type="compositionally biased region" description="Polar residues" evidence="1">
    <location>
        <begin position="1188"/>
        <end position="1203"/>
    </location>
</feature>
<feature type="region of interest" description="Disordered" evidence="1">
    <location>
        <begin position="1766"/>
        <end position="1788"/>
    </location>
</feature>
<feature type="region of interest" description="Disordered" evidence="1">
    <location>
        <begin position="1170"/>
        <end position="1203"/>
    </location>
</feature>
<evidence type="ECO:0000313" key="3">
    <source>
        <dbReference type="Proteomes" id="UP001369086"/>
    </source>
</evidence>
<comment type="caution">
    <text evidence="2">The sequence shown here is derived from an EMBL/GenBank/DDBJ whole genome shotgun (WGS) entry which is preliminary data.</text>
</comment>
<sequence length="1935" mass="214326">MDACARIRGVPLKTRASVRKEIISENVVQSVKSLLKSSKELCRVVFEDYQKEPICLTEVHFVGLPSLAEGVDIQTQPHAAVSIDLLELLKSLHVHSLKDEEVVLLKDTKKHFETKDSTSQTPWSKAVCVIRYSPALQRSIGNTVFALLSKYTTGMRYALELHSLQKNLPDTCHTEEDDTNQSVSSIEDDFVTALEHLDEEETAASESTALSYYNQRNQRDVASQTVPSRCADTSGSKIVISSVCRKSSYKPASLIPEVSLSMKSSVTTSVSDPGRQSSFYRPCSPQEEHMDLMLTSITSTSLTESEESECSSPSPIIFLDEDGYQRSLKAKLDIPELPVFKDGVEDSDSEVSEFFDSFDQFDELDQTLEDSTSASQTQKRKYAQDQSTKFVSIGCSTTAAMNPHKFDHPILPTNVRKPTPLKPESPYSVLSKVPDSPRPVRTSGEESGALFSPICSSAFSPLGSCSASEYFWKTDEEKTELGKPQDLAALYKTYSDYASNISNEILGSVCGYTSPVDMKLNKNLSCVCHMKFKNRHGHLLKLTDFQQMVTIAKPQHKSQQLKDGIQRLATDLVERSLGSAFRDLQKGVSSCTTTLCHLAARLTSSVFQMAFHEIGMRHAYVLKERAVNGLASFLVGEAVSGALKEFQFVKKQMFNNTVARFAADLAEELVFEGIMEVCQFSHPPTPSTPSSWSFEQEEKVVQSYATDLSESVLQEAFIELSQADVTFTTQAAISVSLDNIRYVRAESIKQATKTCNVSTNYFALQNTVDPLPLAKDICTVEKALICASGVASCIPVPVAGKVISPNQTCQNSTRLYCTSEMSPKRTIDSGQKSSVVSSEEVSATGRVQLLQVPGQFDPSCSHASNGTNSETEQRVGDESEDNATSELTPETANFQNLSGTMVDLIVNEAYELMSSSKVKKTVEECADYLSKKIVDRMPSVGQLTPRNLYAEHLAESIMKHTVDKVKTKASNTNESGQIQTSTTMDPVIVVEYTKQNPATYDEDSNQLKGNIPEEIPTFAMLPSLNAIDYAGPSITGLTSTLTKTLIEQRESDDAHHIHHALFRDSLEVPGHEVEFSSACRDQNREVLCVEQGNSSGSPGTPPPTPQQPQHVCQEKRIKQFSKKLKGKLANEFSPATPPSTPRNQSDTCLAEVGSETEKADFMLKLMRSLSDEAEGSEEEDEEEQEAQSVIQMGTSQTEQRTSVEMGISNTERGTVRYADRLACHILSMATEMATLCLEDGRRPERTESKPLPFCTALVGQFSAQSLNSLRNYAGEMAGEVISGVKKMINLNQCRHKAFKRGIDCFSECQHLGDHEQDCRNERLNNMAEQWSGDLLASVLNFPPCNSLSGLSSKYPSCESVTDEYAGHIIRVLKREGGNSELILDQYASRLAYRSIKLGLAQAARKIKHKCNMRLYSTRRSPHDSTNELFRFVNAEQNHEMDYRRKVKGSSAGDGHQCVPQLNEEMNSSEYMELLGFAESLAYNITCDVTRKLRSSTVRLPKSLTDSCLYKKSKLEDMAENLIKTTFSCSLLPCTQRNKQYHSTGSLNDCNCSDNVMQVIEHYARKIVDDTLEMTLASGNPQSVGDRGKMDRQTYAETLSEATLKSALADKACRFSSIKDHPYYVGAHCSYAARQQLQEIPRRRKQECESKTDNCCNRIRGCGRGIPRIHIDLEQKVVFAEEMVSWAIEKAKKDLSSTSLTADSGIGHDGASFSESFTTEIMTSVMSNVCQTINISAPGKEGLHTSESTVSQQLSLSVGDDSTGSWSNLSFEDEHPDESSSFLHLSDSNGNSSSWSSLGLEGDIYEENLSFSPSDSDGTEDKEVEPKDDTEGLLHVGRALLVVNSDMKAHSVDLQLRITLQWIAASHAELPVLQFCQPPEKELGLLPLVLKRAKEREWKVGDLLQAVLRHCEELEQEEARENRSHKPFFEWLLECA</sequence>
<accession>A0ABR0ZKK9</accession>
<dbReference type="PANTHER" id="PTHR10226">
    <property type="entry name" value="A KINASE ANCHOR PROTEIN"/>
    <property type="match status" value="1"/>
</dbReference>
<protein>
    <submittedName>
        <fullName evidence="2">A-kinase anchor protein 11 isoform X1</fullName>
    </submittedName>
</protein>
<feature type="region of interest" description="Disordered" evidence="1">
    <location>
        <begin position="407"/>
        <end position="446"/>
    </location>
</feature>
<name>A0ABR0ZKK9_HUSHU</name>
<feature type="region of interest" description="Disordered" evidence="1">
    <location>
        <begin position="1808"/>
        <end position="1829"/>
    </location>
</feature>